<dbReference type="Gene3D" id="2.120.10.90">
    <property type="entry name" value="DNA gyrase/topoisomerase IV, subunit A, C-terminal"/>
    <property type="match status" value="1"/>
</dbReference>
<dbReference type="SUPFAM" id="SSF101904">
    <property type="entry name" value="GyrA/ParC C-terminal domain-like"/>
    <property type="match status" value="1"/>
</dbReference>
<feature type="active site" description="O-(5'-phospho-DNA)-tyrosine intermediate" evidence="8 9">
    <location>
        <position position="121"/>
    </location>
</feature>
<dbReference type="NCBIfam" id="TIGR01063">
    <property type="entry name" value="gyrA"/>
    <property type="match status" value="1"/>
</dbReference>
<keyword evidence="3 8" id="KW-0547">Nucleotide-binding</keyword>
<comment type="miscellaneous">
    <text evidence="8">Few gyrases are as efficient as E.coli at forming negative supercoils. Not all organisms have 2 type II topoisomerases; in organisms with a single type II topoisomerase this enzyme also has to decatenate newly replicated chromosomes.</text>
</comment>
<name>A0ABM7PH08_9BACT</name>
<feature type="region of interest" description="Disordered" evidence="10">
    <location>
        <begin position="806"/>
        <end position="859"/>
    </location>
</feature>
<feature type="compositionally biased region" description="Acidic residues" evidence="10">
    <location>
        <begin position="843"/>
        <end position="859"/>
    </location>
</feature>
<dbReference type="PANTHER" id="PTHR43493">
    <property type="entry name" value="DNA GYRASE/TOPOISOMERASE SUBUNIT A"/>
    <property type="match status" value="1"/>
</dbReference>
<dbReference type="EC" id="5.6.2.2" evidence="8"/>
<keyword evidence="13" id="KW-1185">Reference proteome</keyword>
<dbReference type="Gene3D" id="3.90.199.10">
    <property type="entry name" value="Topoisomerase II, domain 5"/>
    <property type="match status" value="1"/>
</dbReference>
<evidence type="ECO:0000256" key="5">
    <source>
        <dbReference type="ARBA" id="ARBA00023029"/>
    </source>
</evidence>
<dbReference type="SUPFAM" id="SSF56719">
    <property type="entry name" value="Type II DNA topoisomerase"/>
    <property type="match status" value="1"/>
</dbReference>
<dbReference type="InterPro" id="IPR006691">
    <property type="entry name" value="GyrA/parC_rep"/>
</dbReference>
<feature type="compositionally biased region" description="Acidic residues" evidence="10">
    <location>
        <begin position="825"/>
        <end position="834"/>
    </location>
</feature>
<dbReference type="EMBL" id="AP024488">
    <property type="protein sequence ID" value="BCS96832.1"/>
    <property type="molecule type" value="Genomic_DNA"/>
</dbReference>
<dbReference type="InterPro" id="IPR002205">
    <property type="entry name" value="Topo_IIA_dom_A"/>
</dbReference>
<comment type="subunit">
    <text evidence="8">Heterotetramer, composed of two GyrA and two GyrB chains. In the heterotetramer, GyrA contains the active site tyrosine that forms a transient covalent intermediate with DNA, while GyrB binds cofactors and catalyzes ATP hydrolysis.</text>
</comment>
<dbReference type="NCBIfam" id="NF004044">
    <property type="entry name" value="PRK05561.1"/>
    <property type="match status" value="1"/>
</dbReference>
<evidence type="ECO:0000256" key="4">
    <source>
        <dbReference type="ARBA" id="ARBA00022840"/>
    </source>
</evidence>
<comment type="function">
    <text evidence="8">A type II topoisomerase that negatively supercoils closed circular double-stranded (ds) DNA in an ATP-dependent manner to modulate DNA topology and maintain chromosomes in an underwound state. Negative supercoiling favors strand separation, and DNA replication, transcription, recombination and repair, all of which involve strand separation. Also able to catalyze the interconversion of other topological isomers of dsDNA rings, including catenanes and knotted rings. Type II topoisomerases break and join 2 DNA strands simultaneously in an ATP-dependent manner.</text>
</comment>
<dbReference type="Proteomes" id="UP001320148">
    <property type="component" value="Chromosome"/>
</dbReference>
<dbReference type="RefSeq" id="WP_236893111.1">
    <property type="nucleotide sequence ID" value="NZ_AP024488.1"/>
</dbReference>
<evidence type="ECO:0000256" key="8">
    <source>
        <dbReference type="HAMAP-Rule" id="MF_01897"/>
    </source>
</evidence>
<evidence type="ECO:0000256" key="10">
    <source>
        <dbReference type="SAM" id="MobiDB-lite"/>
    </source>
</evidence>
<dbReference type="InterPro" id="IPR013760">
    <property type="entry name" value="Topo_IIA-like_dom_sf"/>
</dbReference>
<dbReference type="PROSITE" id="PS52040">
    <property type="entry name" value="TOPO_IIA"/>
    <property type="match status" value="1"/>
</dbReference>
<evidence type="ECO:0000256" key="3">
    <source>
        <dbReference type="ARBA" id="ARBA00022741"/>
    </source>
</evidence>
<dbReference type="HAMAP" id="MF_01897">
    <property type="entry name" value="GyrA"/>
    <property type="match status" value="1"/>
</dbReference>
<dbReference type="Pfam" id="PF00521">
    <property type="entry name" value="DNA_topoisoIV"/>
    <property type="match status" value="1"/>
</dbReference>
<dbReference type="PANTHER" id="PTHR43493:SF5">
    <property type="entry name" value="DNA GYRASE SUBUNIT A, CHLOROPLASTIC_MITOCHONDRIAL"/>
    <property type="match status" value="1"/>
</dbReference>
<comment type="catalytic activity">
    <reaction evidence="1 8 9">
        <text>ATP-dependent breakage, passage and rejoining of double-stranded DNA.</text>
        <dbReference type="EC" id="5.6.2.2"/>
    </reaction>
</comment>
<dbReference type="InterPro" id="IPR013758">
    <property type="entry name" value="Topo_IIA_A/C_ab"/>
</dbReference>
<dbReference type="InterPro" id="IPR050220">
    <property type="entry name" value="Type_II_DNA_Topoisomerases"/>
</dbReference>
<dbReference type="Gene3D" id="1.10.268.10">
    <property type="entry name" value="Topoisomerase, domain 3"/>
    <property type="match status" value="1"/>
</dbReference>
<sequence length="859" mass="95662">MTQLESSPHISLETEMKKSYLEYAMSVIIGRALPDVRDGLKPVHRRSLFAMRELKNDWNKPYKKSARIVGDVIGKYHPHGDTAVYDTIVRMAQDFSLRYTLVDGQGNFGSIDGDSAAAMRYTEVRMRRIAHELLADLDKETVDWVANYDESLHEPSVLPAKFPNLLVNGSSGIAVGMTTNIPPHNLGEVIDGVCALIDNPELTSEDLMEHIPGPDFPTQGIIYGRKGIREAYTGGKGIIKVRAKVEIEKDKKDNSETIVVTELPYQVNKARLVEKIAELVKAKVIEGIRYVRDESDRKGMRIALGVKRDHMGEVVINQLFKHTQMQSSFGIIMLAVVNNRPELLTLRELLDHFILHRKEVVVRRTMYDLRKAEARAHILEGLKIALDNLDEVVALIRKSKNPVEAKDGLKARFGLSDIQAQAILDMRLQRLTGLEQEKIIEEYEGVMKDIAWFKEILGSQRIVLNIIKDELTTIREEFVDVRRTKIVEATGDISIEDLIEEEDMVVTVSTRGYIKRTPISVYESQRRGGKGRMAMSTRDDDFVEKLFVASTHHMFLFFTNLGRVYWSKVYELPQASRTSKGRAIVNFLNFAEGEKLTTVLAVPEFKEDHFVVVATRNGTVKKTDLMAYSRPRQGGIIAVGLADGDELVSARLSDGNMDVLMATREGKAVRFKEADVRGSGRSAKGVRGVRLSETDSLVSMEVLNAGEKVLMVTENGYGKRTPVEEYPLRGRGGKGVISIKTSERNGNVASLLLVDDEDDVMMMTNSGKLIRIRVQDVSVVGRNTQGVKLFGLDDKEHVAGAVRLPWQEEDEEEDAALEGAGGDAPETEPGDGESVEATPTEDGGPEADPGETPEATDDE</sequence>
<comment type="subcellular location">
    <subcellularLocation>
        <location evidence="8">Cytoplasm</location>
    </subcellularLocation>
</comment>
<keyword evidence="8" id="KW-0963">Cytoplasm</keyword>
<keyword evidence="6 8" id="KW-0238">DNA-binding</keyword>
<dbReference type="InterPro" id="IPR005743">
    <property type="entry name" value="GyrA"/>
</dbReference>
<dbReference type="NCBIfam" id="NF004043">
    <property type="entry name" value="PRK05560.1"/>
    <property type="match status" value="1"/>
</dbReference>
<feature type="domain" description="Topo IIA-type catalytic" evidence="11">
    <location>
        <begin position="33"/>
        <end position="498"/>
    </location>
</feature>
<evidence type="ECO:0000313" key="12">
    <source>
        <dbReference type="EMBL" id="BCS96832.1"/>
    </source>
</evidence>
<evidence type="ECO:0000256" key="9">
    <source>
        <dbReference type="PROSITE-ProRule" id="PRU01384"/>
    </source>
</evidence>
<gene>
    <name evidence="8 12" type="primary">gyrA</name>
    <name evidence="12" type="ORF">DSLASN_24640</name>
</gene>
<evidence type="ECO:0000256" key="1">
    <source>
        <dbReference type="ARBA" id="ARBA00000185"/>
    </source>
</evidence>
<dbReference type="Gene3D" id="3.30.1360.40">
    <property type="match status" value="1"/>
</dbReference>
<dbReference type="CDD" id="cd00187">
    <property type="entry name" value="TOP4c"/>
    <property type="match status" value="1"/>
</dbReference>
<reference evidence="12 13" key="1">
    <citation type="submission" date="2021-02" db="EMBL/GenBank/DDBJ databases">
        <title>Complete genome of Desulfoluna sp. strain ASN36.</title>
        <authorList>
            <person name="Takahashi A."/>
            <person name="Kojima H."/>
            <person name="Fukui M."/>
        </authorList>
    </citation>
    <scope>NUCLEOTIDE SEQUENCE [LARGE SCALE GENOMIC DNA]</scope>
    <source>
        <strain evidence="12 13">ASN36</strain>
    </source>
</reference>
<dbReference type="SMART" id="SM00434">
    <property type="entry name" value="TOP4c"/>
    <property type="match status" value="1"/>
</dbReference>
<dbReference type="InterPro" id="IPR013757">
    <property type="entry name" value="Topo_IIA_A_a_sf"/>
</dbReference>
<feature type="compositionally biased region" description="Acidic residues" evidence="10">
    <location>
        <begin position="807"/>
        <end position="816"/>
    </location>
</feature>
<evidence type="ECO:0000313" key="13">
    <source>
        <dbReference type="Proteomes" id="UP001320148"/>
    </source>
</evidence>
<keyword evidence="5 8" id="KW-0799">Topoisomerase</keyword>
<dbReference type="InterPro" id="IPR035516">
    <property type="entry name" value="Gyrase/topoIV_suA_C"/>
</dbReference>
<organism evidence="12 13">
    <name type="scientific">Desulfoluna limicola</name>
    <dbReference type="NCBI Taxonomy" id="2810562"/>
    <lineage>
        <taxon>Bacteria</taxon>
        <taxon>Pseudomonadati</taxon>
        <taxon>Thermodesulfobacteriota</taxon>
        <taxon>Desulfobacteria</taxon>
        <taxon>Desulfobacterales</taxon>
        <taxon>Desulfolunaceae</taxon>
        <taxon>Desulfoluna</taxon>
    </lineage>
</organism>
<evidence type="ECO:0000256" key="2">
    <source>
        <dbReference type="ARBA" id="ARBA00008263"/>
    </source>
</evidence>
<protein>
    <recommendedName>
        <fullName evidence="8">DNA gyrase subunit A</fullName>
        <ecNumber evidence="8">5.6.2.2</ecNumber>
    </recommendedName>
</protein>
<evidence type="ECO:0000256" key="6">
    <source>
        <dbReference type="ARBA" id="ARBA00023125"/>
    </source>
</evidence>
<evidence type="ECO:0000256" key="7">
    <source>
        <dbReference type="ARBA" id="ARBA00023235"/>
    </source>
</evidence>
<feature type="short sequence motif" description="GyrA-box" evidence="8">
    <location>
        <begin position="525"/>
        <end position="531"/>
    </location>
</feature>
<accession>A0ABM7PH08</accession>
<proteinExistence type="inferred from homology"/>
<keyword evidence="7 8" id="KW-0413">Isomerase</keyword>
<evidence type="ECO:0000259" key="11">
    <source>
        <dbReference type="PROSITE" id="PS52040"/>
    </source>
</evidence>
<keyword evidence="4 8" id="KW-0067">ATP-binding</keyword>
<dbReference type="Pfam" id="PF03989">
    <property type="entry name" value="DNA_gyraseA_C"/>
    <property type="match status" value="6"/>
</dbReference>
<comment type="similarity">
    <text evidence="2 8">Belongs to the type II topoisomerase GyrA/ParC subunit family.</text>
</comment>